<proteinExistence type="predicted"/>
<comment type="caution">
    <text evidence="1">The sequence shown here is derived from an EMBL/GenBank/DDBJ whole genome shotgun (WGS) entry which is preliminary data.</text>
</comment>
<dbReference type="Proteomes" id="UP001485043">
    <property type="component" value="Unassembled WGS sequence"/>
</dbReference>
<protein>
    <submittedName>
        <fullName evidence="1">Uncharacterized protein</fullName>
    </submittedName>
</protein>
<accession>A0AAW1T0X0</accession>
<keyword evidence="2" id="KW-1185">Reference proteome</keyword>
<name>A0AAW1T0X0_9CHLO</name>
<reference evidence="1 2" key="1">
    <citation type="journal article" date="2024" name="Nat. Commun.">
        <title>Phylogenomics reveals the evolutionary origins of lichenization in chlorophyte algae.</title>
        <authorList>
            <person name="Puginier C."/>
            <person name="Libourel C."/>
            <person name="Otte J."/>
            <person name="Skaloud P."/>
            <person name="Haon M."/>
            <person name="Grisel S."/>
            <person name="Petersen M."/>
            <person name="Berrin J.G."/>
            <person name="Delaux P.M."/>
            <person name="Dal Grande F."/>
            <person name="Keller J."/>
        </authorList>
    </citation>
    <scope>NUCLEOTIDE SEQUENCE [LARGE SCALE GENOMIC DNA]</scope>
    <source>
        <strain evidence="1 2">SAG 2523</strain>
    </source>
</reference>
<sequence>MELSPALSPPPCRPLAAVLGATRWRLYRQRFHRNHPPAAATVPRYQTGEELGSQLMARATRCPHLSSSHPLPVAGCAHILAVYPPHPPRRALALIN</sequence>
<organism evidence="1 2">
    <name type="scientific">Apatococcus fuscideae</name>
    <dbReference type="NCBI Taxonomy" id="2026836"/>
    <lineage>
        <taxon>Eukaryota</taxon>
        <taxon>Viridiplantae</taxon>
        <taxon>Chlorophyta</taxon>
        <taxon>core chlorophytes</taxon>
        <taxon>Trebouxiophyceae</taxon>
        <taxon>Chlorellales</taxon>
        <taxon>Chlorellaceae</taxon>
        <taxon>Apatococcus</taxon>
    </lineage>
</organism>
<evidence type="ECO:0000313" key="2">
    <source>
        <dbReference type="Proteomes" id="UP001485043"/>
    </source>
</evidence>
<dbReference type="EMBL" id="JALJOV010000476">
    <property type="protein sequence ID" value="KAK9863396.1"/>
    <property type="molecule type" value="Genomic_DNA"/>
</dbReference>
<dbReference type="AlphaFoldDB" id="A0AAW1T0X0"/>
<evidence type="ECO:0000313" key="1">
    <source>
        <dbReference type="EMBL" id="KAK9863396.1"/>
    </source>
</evidence>
<gene>
    <name evidence="1" type="ORF">WJX84_000137</name>
</gene>